<proteinExistence type="inferred from homology"/>
<name>A0A151A877_9EURY</name>
<dbReference type="GO" id="GO:0036088">
    <property type="term" value="P:D-serine catabolic process"/>
    <property type="evidence" value="ECO:0007669"/>
    <property type="project" value="TreeGrafter"/>
</dbReference>
<dbReference type="Pfam" id="PF14031">
    <property type="entry name" value="D-ser_dehydrat"/>
    <property type="match status" value="1"/>
</dbReference>
<dbReference type="InterPro" id="IPR026956">
    <property type="entry name" value="D-ser_dehydrat-like_dom"/>
</dbReference>
<dbReference type="PATRIC" id="fig|1008153.3.peg.4167"/>
<dbReference type="EMBL" id="LTAZ01000017">
    <property type="protein sequence ID" value="KYH23819.1"/>
    <property type="molecule type" value="Genomic_DNA"/>
</dbReference>
<dbReference type="InterPro" id="IPR051466">
    <property type="entry name" value="D-amino_acid_metab_enzyme"/>
</dbReference>
<dbReference type="PANTHER" id="PTHR28004:SF2">
    <property type="entry name" value="D-SERINE DEHYDRATASE"/>
    <property type="match status" value="1"/>
</dbReference>
<dbReference type="Proteomes" id="UP000075321">
    <property type="component" value="Unassembled WGS sequence"/>
</dbReference>
<dbReference type="SMART" id="SM01119">
    <property type="entry name" value="D-ser_dehydrat"/>
    <property type="match status" value="1"/>
</dbReference>
<dbReference type="EC" id="5.1.1.1" evidence="4"/>
<dbReference type="Gene3D" id="2.40.37.20">
    <property type="entry name" value="D-serine dehydratase-like domain"/>
    <property type="match status" value="1"/>
</dbReference>
<feature type="domain" description="D-serine dehydratase-like" evidence="3">
    <location>
        <begin position="273"/>
        <end position="362"/>
    </location>
</feature>
<dbReference type="GO" id="GO:0008721">
    <property type="term" value="F:D-serine ammonia-lyase activity"/>
    <property type="evidence" value="ECO:0007669"/>
    <property type="project" value="TreeGrafter"/>
</dbReference>
<protein>
    <submittedName>
        <fullName evidence="4">Alanine racemase</fullName>
        <ecNumber evidence="4">5.1.1.1</ecNumber>
    </submittedName>
</protein>
<dbReference type="PANTHER" id="PTHR28004">
    <property type="entry name" value="ZGC:162816-RELATED"/>
    <property type="match status" value="1"/>
</dbReference>
<dbReference type="AlphaFoldDB" id="A0A151A877"/>
<dbReference type="SUPFAM" id="SSF51419">
    <property type="entry name" value="PLP-binding barrel"/>
    <property type="match status" value="1"/>
</dbReference>
<evidence type="ECO:0000259" key="3">
    <source>
        <dbReference type="SMART" id="SM01119"/>
    </source>
</evidence>
<keyword evidence="2" id="KW-0456">Lyase</keyword>
<gene>
    <name evidence="4" type="ORF">HAPAU_38980</name>
</gene>
<evidence type="ECO:0000313" key="4">
    <source>
        <dbReference type="EMBL" id="KYH23819.1"/>
    </source>
</evidence>
<dbReference type="InterPro" id="IPR042208">
    <property type="entry name" value="D-ser_dehydrat-like_sf"/>
</dbReference>
<dbReference type="Pfam" id="PF01168">
    <property type="entry name" value="Ala_racemase_N"/>
    <property type="match status" value="1"/>
</dbReference>
<organism evidence="4 5">
    <name type="scientific">Halalkalicoccus paucihalophilus</name>
    <dbReference type="NCBI Taxonomy" id="1008153"/>
    <lineage>
        <taxon>Archaea</taxon>
        <taxon>Methanobacteriati</taxon>
        <taxon>Methanobacteriota</taxon>
        <taxon>Stenosarchaea group</taxon>
        <taxon>Halobacteria</taxon>
        <taxon>Halobacteriales</taxon>
        <taxon>Halococcaceae</taxon>
        <taxon>Halalkalicoccus</taxon>
    </lineage>
</organism>
<evidence type="ECO:0000256" key="2">
    <source>
        <dbReference type="ARBA" id="ARBA00023239"/>
    </source>
</evidence>
<evidence type="ECO:0000313" key="5">
    <source>
        <dbReference type="Proteomes" id="UP000075321"/>
    </source>
</evidence>
<reference evidence="4 5" key="1">
    <citation type="submission" date="2016-02" db="EMBL/GenBank/DDBJ databases">
        <title>Genome sequence of Halalkalicoccus paucihalophilus DSM 24557.</title>
        <authorList>
            <person name="Poehlein A."/>
            <person name="Daniel R."/>
        </authorList>
    </citation>
    <scope>NUCLEOTIDE SEQUENCE [LARGE SCALE GENOMIC DNA]</scope>
    <source>
        <strain evidence="4 5">DSM 24557</strain>
    </source>
</reference>
<evidence type="ECO:0000256" key="1">
    <source>
        <dbReference type="ARBA" id="ARBA00005323"/>
    </source>
</evidence>
<accession>A0A151A877</accession>
<dbReference type="InterPro" id="IPR029066">
    <property type="entry name" value="PLP-binding_barrel"/>
</dbReference>
<sequence>MSSWTTDEMASTLYQPVEDLETPALLVDIDAMERNIEEYVAVADENGVTLRSHIKTHKNAELAALEDEMTDGGGICCQTLGEVETMARNGIDDIYLSYQVVGEQKLDRFCWLSQKVERLATTVDSAATIDLLQDAAQDHEITADVILEVDMGLHRTGVAPGSDAVTLAERIDEAANLSFDGILAYESHVKAEADTESEFDDLCWEAMELAEGVVDDIEAAGIPVDEVKVGGTATSRYSGKHPVVTEINPGMYPFNDVGELELRPWEVSKDDCAATVVTTVISVPDDDRLVVDGGSKTFSLDKPQLPVPKNRDDIKYANASEEHGWIDTSNSDESFAVGDRLEFIVPHVCTTINLHDLIIGARDDQVEELWEVQARGKVR</sequence>
<comment type="caution">
    <text evidence="4">The sequence shown here is derived from an EMBL/GenBank/DDBJ whole genome shotgun (WGS) entry which is preliminary data.</text>
</comment>
<comment type="similarity">
    <text evidence="1">Belongs to the DSD1 family.</text>
</comment>
<dbReference type="GO" id="GO:0008784">
    <property type="term" value="F:alanine racemase activity"/>
    <property type="evidence" value="ECO:0007669"/>
    <property type="project" value="UniProtKB-EC"/>
</dbReference>
<keyword evidence="4" id="KW-0413">Isomerase</keyword>
<dbReference type="InterPro" id="IPR001608">
    <property type="entry name" value="Ala_racemase_N"/>
</dbReference>
<dbReference type="Gene3D" id="3.20.20.10">
    <property type="entry name" value="Alanine racemase"/>
    <property type="match status" value="1"/>
</dbReference>
<keyword evidence="5" id="KW-1185">Reference proteome</keyword>